<gene>
    <name evidence="9" type="ORF">GTW20_14580</name>
</gene>
<evidence type="ECO:0000313" key="9">
    <source>
        <dbReference type="EMBL" id="MYR33455.1"/>
    </source>
</evidence>
<dbReference type="Gene3D" id="3.30.200.20">
    <property type="entry name" value="Phosphorylase Kinase, domain 1"/>
    <property type="match status" value="1"/>
</dbReference>
<evidence type="ECO:0000259" key="8">
    <source>
        <dbReference type="PROSITE" id="PS50011"/>
    </source>
</evidence>
<evidence type="ECO:0000256" key="3">
    <source>
        <dbReference type="ARBA" id="ARBA00022777"/>
    </source>
</evidence>
<keyword evidence="3 9" id="KW-0418">Kinase</keyword>
<keyword evidence="7" id="KW-0812">Transmembrane</keyword>
<feature type="region of interest" description="Disordered" evidence="6">
    <location>
        <begin position="379"/>
        <end position="400"/>
    </location>
</feature>
<dbReference type="Pfam" id="PF00069">
    <property type="entry name" value="Pkinase"/>
    <property type="match status" value="1"/>
</dbReference>
<evidence type="ECO:0000256" key="6">
    <source>
        <dbReference type="SAM" id="MobiDB-lite"/>
    </source>
</evidence>
<dbReference type="PANTHER" id="PTHR43289">
    <property type="entry name" value="MITOGEN-ACTIVATED PROTEIN KINASE KINASE KINASE 20-RELATED"/>
    <property type="match status" value="1"/>
</dbReference>
<evidence type="ECO:0000256" key="1">
    <source>
        <dbReference type="ARBA" id="ARBA00022679"/>
    </source>
</evidence>
<keyword evidence="4 5" id="KW-0067">ATP-binding</keyword>
<dbReference type="CDD" id="cd14014">
    <property type="entry name" value="STKc_PknB_like"/>
    <property type="match status" value="1"/>
</dbReference>
<dbReference type="SUPFAM" id="SSF56112">
    <property type="entry name" value="Protein kinase-like (PK-like)"/>
    <property type="match status" value="1"/>
</dbReference>
<evidence type="ECO:0000313" key="10">
    <source>
        <dbReference type="Proteomes" id="UP000467124"/>
    </source>
</evidence>
<keyword evidence="2 5" id="KW-0547">Nucleotide-binding</keyword>
<evidence type="ECO:0000256" key="5">
    <source>
        <dbReference type="PROSITE-ProRule" id="PRU10141"/>
    </source>
</evidence>
<dbReference type="GO" id="GO:0004674">
    <property type="term" value="F:protein serine/threonine kinase activity"/>
    <property type="evidence" value="ECO:0007669"/>
    <property type="project" value="TreeGrafter"/>
</dbReference>
<evidence type="ECO:0000256" key="2">
    <source>
        <dbReference type="ARBA" id="ARBA00022741"/>
    </source>
</evidence>
<feature type="region of interest" description="Disordered" evidence="6">
    <location>
        <begin position="1"/>
        <end position="62"/>
    </location>
</feature>
<dbReference type="PROSITE" id="PS00107">
    <property type="entry name" value="PROTEIN_KINASE_ATP"/>
    <property type="match status" value="1"/>
</dbReference>
<dbReference type="Proteomes" id="UP000467124">
    <property type="component" value="Unassembled WGS sequence"/>
</dbReference>
<dbReference type="EMBL" id="WWHY01000001">
    <property type="protein sequence ID" value="MYR33455.1"/>
    <property type="molecule type" value="Genomic_DNA"/>
</dbReference>
<reference evidence="9 10" key="1">
    <citation type="journal article" date="2019" name="Nat. Commun.">
        <title>The antimicrobial potential of Streptomyces from insect microbiomes.</title>
        <authorList>
            <person name="Chevrette M.G."/>
            <person name="Carlson C.M."/>
            <person name="Ortega H.E."/>
            <person name="Thomas C."/>
            <person name="Ananiev G.E."/>
            <person name="Barns K.J."/>
            <person name="Book A.J."/>
            <person name="Cagnazzo J."/>
            <person name="Carlos C."/>
            <person name="Flanigan W."/>
            <person name="Grubbs K.J."/>
            <person name="Horn H.A."/>
            <person name="Hoffmann F.M."/>
            <person name="Klassen J.L."/>
            <person name="Knack J.J."/>
            <person name="Lewin G.R."/>
            <person name="McDonald B.R."/>
            <person name="Muller L."/>
            <person name="Melo W.G.P."/>
            <person name="Pinto-Tomas A.A."/>
            <person name="Schmitz A."/>
            <person name="Wendt-Pienkowski E."/>
            <person name="Wildman S."/>
            <person name="Zhao M."/>
            <person name="Zhang F."/>
            <person name="Bugni T.S."/>
            <person name="Andes D.R."/>
            <person name="Pupo M.T."/>
            <person name="Currie C.R."/>
        </authorList>
    </citation>
    <scope>NUCLEOTIDE SEQUENCE [LARGE SCALE GENOMIC DNA]</scope>
    <source>
        <strain evidence="9 10">SID5840</strain>
    </source>
</reference>
<dbReference type="PROSITE" id="PS00108">
    <property type="entry name" value="PROTEIN_KINASE_ST"/>
    <property type="match status" value="1"/>
</dbReference>
<keyword evidence="7" id="KW-1133">Transmembrane helix</keyword>
<dbReference type="PANTHER" id="PTHR43289:SF34">
    <property type="entry name" value="SERINE_THREONINE-PROTEIN KINASE YBDM-RELATED"/>
    <property type="match status" value="1"/>
</dbReference>
<dbReference type="Gene3D" id="1.10.510.10">
    <property type="entry name" value="Transferase(Phosphotransferase) domain 1"/>
    <property type="match status" value="1"/>
</dbReference>
<dbReference type="InterPro" id="IPR008271">
    <property type="entry name" value="Ser/Thr_kinase_AS"/>
</dbReference>
<feature type="compositionally biased region" description="Polar residues" evidence="6">
    <location>
        <begin position="26"/>
        <end position="40"/>
    </location>
</feature>
<dbReference type="SMART" id="SM00220">
    <property type="entry name" value="S_TKc"/>
    <property type="match status" value="1"/>
</dbReference>
<dbReference type="InterPro" id="IPR000719">
    <property type="entry name" value="Prot_kinase_dom"/>
</dbReference>
<comment type="caution">
    <text evidence="9">The sequence shown here is derived from an EMBL/GenBank/DDBJ whole genome shotgun (WGS) entry which is preliminary data.</text>
</comment>
<keyword evidence="7" id="KW-0472">Membrane</keyword>
<feature type="domain" description="Protein kinase" evidence="8">
    <location>
        <begin position="59"/>
        <end position="314"/>
    </location>
</feature>
<dbReference type="InterPro" id="IPR011009">
    <property type="entry name" value="Kinase-like_dom_sf"/>
</dbReference>
<keyword evidence="1" id="KW-0808">Transferase</keyword>
<evidence type="ECO:0000256" key="7">
    <source>
        <dbReference type="SAM" id="Phobius"/>
    </source>
</evidence>
<proteinExistence type="predicted"/>
<organism evidence="9 10">
    <name type="scientific">Nocardiopsis alba</name>
    <dbReference type="NCBI Taxonomy" id="53437"/>
    <lineage>
        <taxon>Bacteria</taxon>
        <taxon>Bacillati</taxon>
        <taxon>Actinomycetota</taxon>
        <taxon>Actinomycetes</taxon>
        <taxon>Streptosporangiales</taxon>
        <taxon>Nocardiopsidaceae</taxon>
        <taxon>Nocardiopsis</taxon>
    </lineage>
</organism>
<feature type="transmembrane region" description="Helical" evidence="7">
    <location>
        <begin position="353"/>
        <end position="374"/>
    </location>
</feature>
<feature type="compositionally biased region" description="Acidic residues" evidence="6">
    <location>
        <begin position="388"/>
        <end position="397"/>
    </location>
</feature>
<dbReference type="GO" id="GO:0005524">
    <property type="term" value="F:ATP binding"/>
    <property type="evidence" value="ECO:0007669"/>
    <property type="project" value="UniProtKB-UniRule"/>
</dbReference>
<dbReference type="PROSITE" id="PS50011">
    <property type="entry name" value="PROTEIN_KINASE_DOM"/>
    <property type="match status" value="1"/>
</dbReference>
<dbReference type="AlphaFoldDB" id="A0A7K2IUI5"/>
<accession>A0A7K2IUI5</accession>
<sequence length="599" mass="62899">MGSKRQRFPGNRSSEDRIPPHGARPSTESPSVSAPTQQSRRIPGLSPLRPDDPEHVGPHRLIGRLGAGGMGVVYGALDPNGVPVAVKTVHARLAADRGFRARFAREVDLVSRVDGLCTPRFLGADVAGEIPWMATEYVPGPTLRQRVQARGPLTGEVLRAFAVGTAEALRAVHAQGIVHRDLKPANVILAPDGPKVLDFGIARALGETVVTRTGGLFGTPGWVAPELYAGADPTPAADLFAWGAMVVFAATGRDPFGQGEADTLAYRVAHEEPDTTGVPAEVLPVVTAALAKDPASRPTADRAMAELVGADPTVRNTQVLLDASWKAGPRPDLSVWCEGPIRRSPTPRKRGRGFLVAVAAVTALGLVAGGAWWAGSRSNPDVGGAEDSVAEAEDPAEVPDHSGINVLSGSYEELTGVVGLSTTVADTVRLYRMEPGPPGTAITEEGEIIGAITLSARREGNDVVVRGEGVYGGDAGDMVLHSRDVRADVLPPGFLGGDMDTDEIQVFTPEEDGVLLVLSPDHTRDEFEVTFEGLPDRSALNIGIPGEHLNGVESYFADSTRQEVVGIAAEKCLASDAPEGETISPLHQAGDCDPAWFTG</sequence>
<evidence type="ECO:0000256" key="4">
    <source>
        <dbReference type="ARBA" id="ARBA00022840"/>
    </source>
</evidence>
<dbReference type="InterPro" id="IPR017441">
    <property type="entry name" value="Protein_kinase_ATP_BS"/>
</dbReference>
<protein>
    <submittedName>
        <fullName evidence="9">Protein kinase</fullName>
    </submittedName>
</protein>
<feature type="binding site" evidence="5">
    <location>
        <position position="87"/>
    </location>
    <ligand>
        <name>ATP</name>
        <dbReference type="ChEBI" id="CHEBI:30616"/>
    </ligand>
</feature>
<name>A0A7K2IUI5_9ACTN</name>